<sequence length="446" mass="48514">MSSTPRLECGDVDPSPLGQPLKFEFSGRTAPNRFLKGAMSERLASFSFKDLNARGIPSPALIQAYKSWGEGKIGINLTGNVMIDPGHLEAAGNPVIPQHAPFSGERFERFQELATAGKAAGMLIVAQVGHPGRQTPQYLQPNPISASDVQVKGDPMGMTFGKPRAATEEDITNIIDAFAHAAEYLDKAGFDGMQLHGAHGYLLSQFLSPTTNLRTDKYGGDLKNRMRLILEVRDEISKRVSKEFIVGIKINSVEFQDKGFQPDEAKELCQALEEHAFDFVELSGGTYENWPLANQKRESTLEREAFFLDFAKLIVPGLTKTKTYVTGGLKTVEGMVKALDTVDGVGLGRALCQEPNLCAHILSGQVKGAMLQKLDMLDFGATAGAAGLQISQMGKGLQPIDLSVQENVMKLFGALGPWAAERKENLDLYEFPALPGYEVPYSTGFL</sequence>
<organism evidence="6 7">
    <name type="scientific">Penicillium atrosanguineum</name>
    <dbReference type="NCBI Taxonomy" id="1132637"/>
    <lineage>
        <taxon>Eukaryota</taxon>
        <taxon>Fungi</taxon>
        <taxon>Dikarya</taxon>
        <taxon>Ascomycota</taxon>
        <taxon>Pezizomycotina</taxon>
        <taxon>Eurotiomycetes</taxon>
        <taxon>Eurotiomycetidae</taxon>
        <taxon>Eurotiales</taxon>
        <taxon>Aspergillaceae</taxon>
        <taxon>Penicillium</taxon>
    </lineage>
</organism>
<evidence type="ECO:0000313" key="6">
    <source>
        <dbReference type="EMBL" id="KAJ5311462.1"/>
    </source>
</evidence>
<dbReference type="SUPFAM" id="SSF51395">
    <property type="entry name" value="FMN-linked oxidoreductases"/>
    <property type="match status" value="1"/>
</dbReference>
<comment type="similarity">
    <text evidence="1">Belongs to the NADH:flavin oxidoreductase/NADH oxidase family.</text>
</comment>
<protein>
    <recommendedName>
        <fullName evidence="5">NADH:flavin oxidoreductase/NADH oxidase N-terminal domain-containing protein</fullName>
    </recommendedName>
</protein>
<proteinExistence type="inferred from homology"/>
<dbReference type="InterPro" id="IPR001155">
    <property type="entry name" value="OxRdtase_FMN_N"/>
</dbReference>
<dbReference type="GO" id="GO:0016491">
    <property type="term" value="F:oxidoreductase activity"/>
    <property type="evidence" value="ECO:0007669"/>
    <property type="project" value="UniProtKB-KW"/>
</dbReference>
<reference evidence="6" key="2">
    <citation type="journal article" date="2023" name="IMA Fungus">
        <title>Comparative genomic study of the Penicillium genus elucidates a diverse pangenome and 15 lateral gene transfer events.</title>
        <authorList>
            <person name="Petersen C."/>
            <person name="Sorensen T."/>
            <person name="Nielsen M.R."/>
            <person name="Sondergaard T.E."/>
            <person name="Sorensen J.L."/>
            <person name="Fitzpatrick D.A."/>
            <person name="Frisvad J.C."/>
            <person name="Nielsen K.L."/>
        </authorList>
    </citation>
    <scope>NUCLEOTIDE SEQUENCE</scope>
    <source>
        <strain evidence="6">IBT 21472</strain>
    </source>
</reference>
<keyword evidence="2" id="KW-0285">Flavoprotein</keyword>
<dbReference type="AlphaFoldDB" id="A0A9W9PU61"/>
<dbReference type="CDD" id="cd04733">
    <property type="entry name" value="OYE_like_2_FMN"/>
    <property type="match status" value="1"/>
</dbReference>
<evidence type="ECO:0000256" key="1">
    <source>
        <dbReference type="ARBA" id="ARBA00005979"/>
    </source>
</evidence>
<evidence type="ECO:0000256" key="2">
    <source>
        <dbReference type="ARBA" id="ARBA00022630"/>
    </source>
</evidence>
<evidence type="ECO:0000313" key="7">
    <source>
        <dbReference type="Proteomes" id="UP001147746"/>
    </source>
</evidence>
<dbReference type="InterPro" id="IPR013785">
    <property type="entry name" value="Aldolase_TIM"/>
</dbReference>
<dbReference type="GO" id="GO:0010181">
    <property type="term" value="F:FMN binding"/>
    <property type="evidence" value="ECO:0007669"/>
    <property type="project" value="InterPro"/>
</dbReference>
<evidence type="ECO:0000256" key="4">
    <source>
        <dbReference type="ARBA" id="ARBA00023002"/>
    </source>
</evidence>
<keyword evidence="4" id="KW-0560">Oxidoreductase</keyword>
<evidence type="ECO:0000259" key="5">
    <source>
        <dbReference type="Pfam" id="PF00724"/>
    </source>
</evidence>
<dbReference type="PANTHER" id="PTHR43656:SF5">
    <property type="entry name" value="NADH:FLAVIN OXIDOREDUCTASE_NADH OXIDASE N-TERMINAL DOMAIN-CONTAINING PROTEIN"/>
    <property type="match status" value="1"/>
</dbReference>
<keyword evidence="7" id="KW-1185">Reference proteome</keyword>
<gene>
    <name evidence="6" type="ORF">N7476_007322</name>
</gene>
<dbReference type="EMBL" id="JAPZBO010000007">
    <property type="protein sequence ID" value="KAJ5311462.1"/>
    <property type="molecule type" value="Genomic_DNA"/>
</dbReference>
<dbReference type="InterPro" id="IPR051799">
    <property type="entry name" value="NADH_flavin_oxidoreductase"/>
</dbReference>
<feature type="domain" description="NADH:flavin oxidoreductase/NADH oxidase N-terminal" evidence="5">
    <location>
        <begin position="101"/>
        <end position="363"/>
    </location>
</feature>
<dbReference type="Pfam" id="PF00724">
    <property type="entry name" value="Oxidored_FMN"/>
    <property type="match status" value="1"/>
</dbReference>
<dbReference type="OrthoDB" id="1663137at2759"/>
<accession>A0A9W9PU61</accession>
<reference evidence="6" key="1">
    <citation type="submission" date="2022-12" db="EMBL/GenBank/DDBJ databases">
        <authorList>
            <person name="Petersen C."/>
        </authorList>
    </citation>
    <scope>NUCLEOTIDE SEQUENCE</scope>
    <source>
        <strain evidence="6">IBT 21472</strain>
    </source>
</reference>
<dbReference type="Proteomes" id="UP001147746">
    <property type="component" value="Unassembled WGS sequence"/>
</dbReference>
<keyword evidence="3" id="KW-0288">FMN</keyword>
<dbReference type="PANTHER" id="PTHR43656">
    <property type="entry name" value="BINDING OXIDOREDUCTASE, PUTATIVE (AFU_ORTHOLOGUE AFUA_2G08260)-RELATED"/>
    <property type="match status" value="1"/>
</dbReference>
<comment type="caution">
    <text evidence="6">The sequence shown here is derived from an EMBL/GenBank/DDBJ whole genome shotgun (WGS) entry which is preliminary data.</text>
</comment>
<evidence type="ECO:0000256" key="3">
    <source>
        <dbReference type="ARBA" id="ARBA00022643"/>
    </source>
</evidence>
<name>A0A9W9PU61_9EURO</name>
<dbReference type="Gene3D" id="3.20.20.70">
    <property type="entry name" value="Aldolase class I"/>
    <property type="match status" value="1"/>
</dbReference>